<comment type="similarity">
    <text evidence="1 6">Belongs to the acylphosphatase family.</text>
</comment>
<dbReference type="Pfam" id="PF00708">
    <property type="entry name" value="Acylphosphatase"/>
    <property type="match status" value="1"/>
</dbReference>
<evidence type="ECO:0000259" key="7">
    <source>
        <dbReference type="PROSITE" id="PS51160"/>
    </source>
</evidence>
<evidence type="ECO:0000256" key="3">
    <source>
        <dbReference type="ARBA" id="ARBA00047645"/>
    </source>
</evidence>
<dbReference type="PRINTS" id="PR00112">
    <property type="entry name" value="ACYLPHPHTASE"/>
</dbReference>
<dbReference type="PANTHER" id="PTHR47268:SF4">
    <property type="entry name" value="ACYLPHOSPHATASE"/>
    <property type="match status" value="1"/>
</dbReference>
<evidence type="ECO:0000256" key="1">
    <source>
        <dbReference type="ARBA" id="ARBA00005614"/>
    </source>
</evidence>
<evidence type="ECO:0000256" key="2">
    <source>
        <dbReference type="ARBA" id="ARBA00012150"/>
    </source>
</evidence>
<feature type="active site" evidence="4">
    <location>
        <position position="40"/>
    </location>
</feature>
<dbReference type="OrthoDB" id="5295388at2"/>
<dbReference type="PROSITE" id="PS00151">
    <property type="entry name" value="ACYLPHOSPHATASE_2"/>
    <property type="match status" value="1"/>
</dbReference>
<reference evidence="8 9" key="1">
    <citation type="submission" date="2018-03" db="EMBL/GenBank/DDBJ databases">
        <title>The draft genome of Mesorhizobium soli JCM 19897.</title>
        <authorList>
            <person name="Li L."/>
            <person name="Liu L."/>
            <person name="Liang L."/>
            <person name="Wang T."/>
            <person name="Zhang X."/>
        </authorList>
    </citation>
    <scope>NUCLEOTIDE SEQUENCE [LARGE SCALE GENOMIC DNA]</scope>
    <source>
        <strain evidence="8 9">JCM 19897</strain>
    </source>
</reference>
<keyword evidence="9" id="KW-1185">Reference proteome</keyword>
<dbReference type="InterPro" id="IPR036046">
    <property type="entry name" value="Acylphosphatase-like_dom_sf"/>
</dbReference>
<dbReference type="InterPro" id="IPR017968">
    <property type="entry name" value="Acylphosphatase_CS"/>
</dbReference>
<dbReference type="AlphaFoldDB" id="A0A2P7SNE6"/>
<dbReference type="SUPFAM" id="SSF54975">
    <property type="entry name" value="Acylphosphatase/BLUF domain-like"/>
    <property type="match status" value="1"/>
</dbReference>
<gene>
    <name evidence="8" type="ORF">C7I85_02570</name>
</gene>
<feature type="active site" evidence="4">
    <location>
        <position position="22"/>
    </location>
</feature>
<dbReference type="GO" id="GO:0003998">
    <property type="term" value="F:acylphosphatase activity"/>
    <property type="evidence" value="ECO:0007669"/>
    <property type="project" value="UniProtKB-EC"/>
</dbReference>
<organism evidence="8 9">
    <name type="scientific">Pseudaminobacter soli</name>
    <name type="common">ex Li et al. 2025</name>
    <dbReference type="NCBI Taxonomy" id="1295366"/>
    <lineage>
        <taxon>Bacteria</taxon>
        <taxon>Pseudomonadati</taxon>
        <taxon>Pseudomonadota</taxon>
        <taxon>Alphaproteobacteria</taxon>
        <taxon>Hyphomicrobiales</taxon>
        <taxon>Phyllobacteriaceae</taxon>
        <taxon>Pseudaminobacter</taxon>
    </lineage>
</organism>
<sequence>MEKHRKAVMAQVTGRVQGVSFRMWTLREAERLGLTGWVRNDPDGSVVALLVGSEGAIADMLERLWIGPAGATVVTVEFGEVEPDVVPARFHITG</sequence>
<dbReference type="RefSeq" id="WP_106722372.1">
    <property type="nucleotide sequence ID" value="NZ_PXYL01000001.1"/>
</dbReference>
<comment type="caution">
    <text evidence="8">The sequence shown here is derived from an EMBL/GenBank/DDBJ whole genome shotgun (WGS) entry which is preliminary data.</text>
</comment>
<evidence type="ECO:0000256" key="6">
    <source>
        <dbReference type="RuleBase" id="RU004168"/>
    </source>
</evidence>
<dbReference type="PANTHER" id="PTHR47268">
    <property type="entry name" value="ACYLPHOSPHATASE"/>
    <property type="match status" value="1"/>
</dbReference>
<accession>A0A2P7SNE6</accession>
<dbReference type="PROSITE" id="PS51160">
    <property type="entry name" value="ACYLPHOSPHATASE_3"/>
    <property type="match status" value="1"/>
</dbReference>
<proteinExistence type="inferred from homology"/>
<dbReference type="Gene3D" id="3.30.70.100">
    <property type="match status" value="1"/>
</dbReference>
<dbReference type="InterPro" id="IPR001792">
    <property type="entry name" value="Acylphosphatase-like_dom"/>
</dbReference>
<protein>
    <recommendedName>
        <fullName evidence="2 4">Acylphosphatase</fullName>
        <ecNumber evidence="2 4">3.6.1.7</ecNumber>
    </recommendedName>
</protein>
<dbReference type="PROSITE" id="PS00150">
    <property type="entry name" value="ACYLPHOSPHATASE_1"/>
    <property type="match status" value="1"/>
</dbReference>
<evidence type="ECO:0000313" key="9">
    <source>
        <dbReference type="Proteomes" id="UP000240653"/>
    </source>
</evidence>
<comment type="catalytic activity">
    <reaction evidence="3 4 5">
        <text>an acyl phosphate + H2O = a carboxylate + phosphate + H(+)</text>
        <dbReference type="Rhea" id="RHEA:14965"/>
        <dbReference type="ChEBI" id="CHEBI:15377"/>
        <dbReference type="ChEBI" id="CHEBI:15378"/>
        <dbReference type="ChEBI" id="CHEBI:29067"/>
        <dbReference type="ChEBI" id="CHEBI:43474"/>
        <dbReference type="ChEBI" id="CHEBI:59918"/>
        <dbReference type="EC" id="3.6.1.7"/>
    </reaction>
</comment>
<dbReference type="InterPro" id="IPR020456">
    <property type="entry name" value="Acylphosphatase"/>
</dbReference>
<dbReference type="EMBL" id="PXYL01000001">
    <property type="protein sequence ID" value="PSJ64014.1"/>
    <property type="molecule type" value="Genomic_DNA"/>
</dbReference>
<evidence type="ECO:0000313" key="8">
    <source>
        <dbReference type="EMBL" id="PSJ64014.1"/>
    </source>
</evidence>
<evidence type="ECO:0000256" key="4">
    <source>
        <dbReference type="PROSITE-ProRule" id="PRU00520"/>
    </source>
</evidence>
<dbReference type="Proteomes" id="UP000240653">
    <property type="component" value="Unassembled WGS sequence"/>
</dbReference>
<dbReference type="NCBIfam" id="NF010999">
    <property type="entry name" value="PRK14425.1"/>
    <property type="match status" value="1"/>
</dbReference>
<evidence type="ECO:0000256" key="5">
    <source>
        <dbReference type="RuleBase" id="RU000553"/>
    </source>
</evidence>
<dbReference type="EC" id="3.6.1.7" evidence="2 4"/>
<keyword evidence="4 5" id="KW-0378">Hydrolase</keyword>
<name>A0A2P7SNE6_9HYPH</name>
<feature type="domain" description="Acylphosphatase-like" evidence="7">
    <location>
        <begin position="7"/>
        <end position="94"/>
    </location>
</feature>